<dbReference type="Pfam" id="PF03682">
    <property type="entry name" value="UPF0158"/>
    <property type="match status" value="1"/>
</dbReference>
<dbReference type="EMBL" id="QUAE01000007">
    <property type="protein sequence ID" value="REJ09189.1"/>
    <property type="molecule type" value="Genomic_DNA"/>
</dbReference>
<evidence type="ECO:0000313" key="1">
    <source>
        <dbReference type="EMBL" id="REJ09189.1"/>
    </source>
</evidence>
<comment type="caution">
    <text evidence="1">The sequence shown here is derived from an EMBL/GenBank/DDBJ whole genome shotgun (WGS) entry which is preliminary data.</text>
</comment>
<dbReference type="InterPro" id="IPR005361">
    <property type="entry name" value="UPF0158"/>
</dbReference>
<name>A0A3E0J8S4_9BACI</name>
<reference evidence="1 2" key="1">
    <citation type="submission" date="2018-08" db="EMBL/GenBank/DDBJ databases">
        <title>Genome sequence of Halobacillus trueperi KCTC 3686.</title>
        <authorList>
            <person name="Cho K.H."/>
            <person name="Kwak M.-J."/>
            <person name="Kim B.-Y."/>
            <person name="Chun J."/>
        </authorList>
    </citation>
    <scope>NUCLEOTIDE SEQUENCE [LARGE SCALE GENOMIC DNA]</scope>
    <source>
        <strain evidence="1 2">KCTC 3686</strain>
    </source>
</reference>
<protein>
    <submittedName>
        <fullName evidence="1">Uncharacterized protein</fullName>
    </submittedName>
</protein>
<evidence type="ECO:0000313" key="2">
    <source>
        <dbReference type="Proteomes" id="UP000256305"/>
    </source>
</evidence>
<organism evidence="1 2">
    <name type="scientific">Halobacillus trueperi</name>
    <dbReference type="NCBI Taxonomy" id="156205"/>
    <lineage>
        <taxon>Bacteria</taxon>
        <taxon>Bacillati</taxon>
        <taxon>Bacillota</taxon>
        <taxon>Bacilli</taxon>
        <taxon>Bacillales</taxon>
        <taxon>Bacillaceae</taxon>
        <taxon>Halobacillus</taxon>
    </lineage>
</organism>
<accession>A0A3E0J8S4</accession>
<dbReference type="Proteomes" id="UP000256305">
    <property type="component" value="Unassembled WGS sequence"/>
</dbReference>
<gene>
    <name evidence="1" type="ORF">DYE48_10745</name>
</gene>
<proteinExistence type="predicted"/>
<keyword evidence="2" id="KW-1185">Reference proteome</keyword>
<sequence>MKNTNNAGVHQISLMDEKGGVHVGVKLRKVADELEMSMEEYLAFFDRETYEVVRFPPGMYDEVEMGEPYETRGDWLDEDWKSAEMVVHNEERFVELPSKWDIHDYEIIESFSYSIKDEQVRTQVLNAIRGSGAFRRFREHIEYHGLLEDWYKYKSDWYAEIAREWCEENDIPYEE</sequence>
<dbReference type="AlphaFoldDB" id="A0A3E0J8S4"/>